<dbReference type="Proteomes" id="UP000034664">
    <property type="component" value="Unassembled WGS sequence"/>
</dbReference>
<sequence>MKETLDHKIISIEVGQRYYTRLGQGFIHGRPESYEENGFVGDGIDHHGSAQVTIYKFLAYHHGKI</sequence>
<evidence type="ECO:0000313" key="2">
    <source>
        <dbReference type="Proteomes" id="UP000034664"/>
    </source>
</evidence>
<evidence type="ECO:0000313" key="1">
    <source>
        <dbReference type="EMBL" id="KKR71034.1"/>
    </source>
</evidence>
<proteinExistence type="predicted"/>
<protein>
    <submittedName>
        <fullName evidence="1">Uncharacterized protein</fullName>
    </submittedName>
</protein>
<comment type="caution">
    <text evidence="1">The sequence shown here is derived from an EMBL/GenBank/DDBJ whole genome shotgun (WGS) entry which is preliminary data.</text>
</comment>
<organism evidence="1 2">
    <name type="scientific">Candidatus Roizmanbacteria bacterium GW2011_GWB1_40_7</name>
    <dbReference type="NCBI Taxonomy" id="1618482"/>
    <lineage>
        <taxon>Bacteria</taxon>
        <taxon>Candidatus Roizmaniibacteriota</taxon>
    </lineage>
</organism>
<reference evidence="1 2" key="1">
    <citation type="journal article" date="2015" name="Nature">
        <title>rRNA introns, odd ribosomes, and small enigmatic genomes across a large radiation of phyla.</title>
        <authorList>
            <person name="Brown C.T."/>
            <person name="Hug L.A."/>
            <person name="Thomas B.C."/>
            <person name="Sharon I."/>
            <person name="Castelle C.J."/>
            <person name="Singh A."/>
            <person name="Wilkins M.J."/>
            <person name="Williams K.H."/>
            <person name="Banfield J.F."/>
        </authorList>
    </citation>
    <scope>NUCLEOTIDE SEQUENCE [LARGE SCALE GENOMIC DNA]</scope>
</reference>
<gene>
    <name evidence="1" type="ORF">UU14_C0037G0003</name>
</gene>
<accession>A0A0G0T1W2</accession>
<dbReference type="AlphaFoldDB" id="A0A0G0T1W2"/>
<dbReference type="EMBL" id="LBZM01000037">
    <property type="protein sequence ID" value="KKR71034.1"/>
    <property type="molecule type" value="Genomic_DNA"/>
</dbReference>
<name>A0A0G0T1W2_9BACT</name>